<dbReference type="InterPro" id="IPR020471">
    <property type="entry name" value="AKR"/>
</dbReference>
<dbReference type="InterPro" id="IPR023210">
    <property type="entry name" value="NADP_OxRdtase_dom"/>
</dbReference>
<dbReference type="GO" id="GO:0016491">
    <property type="term" value="F:oxidoreductase activity"/>
    <property type="evidence" value="ECO:0007669"/>
    <property type="project" value="InterPro"/>
</dbReference>
<feature type="non-terminal residue" evidence="2">
    <location>
        <position position="1"/>
    </location>
</feature>
<dbReference type="InterPro" id="IPR036812">
    <property type="entry name" value="NAD(P)_OxRdtase_dom_sf"/>
</dbReference>
<evidence type="ECO:0000313" key="2">
    <source>
        <dbReference type="EMBL" id="TYI88444.1"/>
    </source>
</evidence>
<dbReference type="PROSITE" id="PS00798">
    <property type="entry name" value="ALDOKETO_REDUCTASE_1"/>
    <property type="match status" value="1"/>
</dbReference>
<feature type="domain" description="NADP-dependent oxidoreductase" evidence="1">
    <location>
        <begin position="211"/>
        <end position="314"/>
    </location>
</feature>
<dbReference type="Proteomes" id="UP000323597">
    <property type="component" value="Chromosome D04"/>
</dbReference>
<reference evidence="2 3" key="1">
    <citation type="submission" date="2019-07" db="EMBL/GenBank/DDBJ databases">
        <title>WGS assembly of Gossypium mustelinum.</title>
        <authorList>
            <person name="Chen Z.J."/>
            <person name="Sreedasyam A."/>
            <person name="Ando A."/>
            <person name="Song Q."/>
            <person name="De L."/>
            <person name="Hulse-Kemp A."/>
            <person name="Ding M."/>
            <person name="Ye W."/>
            <person name="Kirkbride R."/>
            <person name="Jenkins J."/>
            <person name="Plott C."/>
            <person name="Lovell J."/>
            <person name="Lin Y.-M."/>
            <person name="Vaughn R."/>
            <person name="Liu B."/>
            <person name="Li W."/>
            <person name="Simpson S."/>
            <person name="Scheffler B."/>
            <person name="Saski C."/>
            <person name="Grover C."/>
            <person name="Hu G."/>
            <person name="Conover J."/>
            <person name="Carlson J."/>
            <person name="Shu S."/>
            <person name="Boston L."/>
            <person name="Williams M."/>
            <person name="Peterson D."/>
            <person name="Mcgee K."/>
            <person name="Jones D."/>
            <person name="Wendel J."/>
            <person name="Stelly D."/>
            <person name="Grimwood J."/>
            <person name="Schmutz J."/>
        </authorList>
    </citation>
    <scope>NUCLEOTIDE SEQUENCE [LARGE SCALE GENOMIC DNA]</scope>
    <source>
        <strain evidence="2">1408120.09</strain>
    </source>
</reference>
<dbReference type="Pfam" id="PF00248">
    <property type="entry name" value="Aldo_ket_red"/>
    <property type="match status" value="2"/>
</dbReference>
<proteinExistence type="predicted"/>
<evidence type="ECO:0000313" key="3">
    <source>
        <dbReference type="Proteomes" id="UP000323597"/>
    </source>
</evidence>
<organism evidence="2 3">
    <name type="scientific">Gossypium mustelinum</name>
    <name type="common">Cotton</name>
    <name type="synonym">Gossypium caicoense</name>
    <dbReference type="NCBI Taxonomy" id="34275"/>
    <lineage>
        <taxon>Eukaryota</taxon>
        <taxon>Viridiplantae</taxon>
        <taxon>Streptophyta</taxon>
        <taxon>Embryophyta</taxon>
        <taxon>Tracheophyta</taxon>
        <taxon>Spermatophyta</taxon>
        <taxon>Magnoliopsida</taxon>
        <taxon>eudicotyledons</taxon>
        <taxon>Gunneridae</taxon>
        <taxon>Pentapetalae</taxon>
        <taxon>rosids</taxon>
        <taxon>malvids</taxon>
        <taxon>Malvales</taxon>
        <taxon>Malvaceae</taxon>
        <taxon>Malvoideae</taxon>
        <taxon>Gossypium</taxon>
    </lineage>
</organism>
<accession>A0A5D2VGC3</accession>
<dbReference type="InterPro" id="IPR018170">
    <property type="entry name" value="Aldo/ket_reductase_CS"/>
</dbReference>
<feature type="domain" description="NADP-dependent oxidoreductase" evidence="1">
    <location>
        <begin position="68"/>
        <end position="210"/>
    </location>
</feature>
<sequence length="343" mass="38749">FDLLCLRSYLYLHVRFPKAGIFVDSFGPVPARCFSWAYMADVPQVPTLSIPEVKLSSSSGGRNMPVIGMGTAADPFDETALKEAILEAISVGYRHFDAASLYKSEKPLGEAIAEAIKFGFIASRDELFITSKLWCTDAHPDLVLPALKNSLRMLQLEYLDLYLIHWPLSAKPGKIEFPVPKDEQLAMDFNSVWAAMEDCLRFGLTKSIGVEISPLWQQQKLREFCKSKNIVLTAYSPLGAKGTRRGTNEVMDNETLKEIANAHNKTIAQVCLRWAFEQGLSFVVKSFNKERMRENLQIFDWGLSLDDHKKINEIKQRRLLPKLAMVSPNGPFKSLEELWDGEI</sequence>
<keyword evidence="3" id="KW-1185">Reference proteome</keyword>
<dbReference type="AlphaFoldDB" id="A0A5D2VGC3"/>
<gene>
    <name evidence="2" type="ORF">E1A91_D04G209900v1</name>
</gene>
<dbReference type="PROSITE" id="PS00063">
    <property type="entry name" value="ALDOKETO_REDUCTASE_3"/>
    <property type="match status" value="1"/>
</dbReference>
<dbReference type="PANTHER" id="PTHR11732">
    <property type="entry name" value="ALDO/KETO REDUCTASE"/>
    <property type="match status" value="1"/>
</dbReference>
<name>A0A5D2VGC3_GOSMU</name>
<dbReference type="EMBL" id="CM017652">
    <property type="protein sequence ID" value="TYI88444.1"/>
    <property type="molecule type" value="Genomic_DNA"/>
</dbReference>
<dbReference type="PRINTS" id="PR00069">
    <property type="entry name" value="ALDKETRDTASE"/>
</dbReference>
<dbReference type="SUPFAM" id="SSF51430">
    <property type="entry name" value="NAD(P)-linked oxidoreductase"/>
    <property type="match status" value="1"/>
</dbReference>
<protein>
    <recommendedName>
        <fullName evidence="1">NADP-dependent oxidoreductase domain-containing protein</fullName>
    </recommendedName>
</protein>
<evidence type="ECO:0000259" key="1">
    <source>
        <dbReference type="Pfam" id="PF00248"/>
    </source>
</evidence>
<dbReference type="Gene3D" id="3.20.20.100">
    <property type="entry name" value="NADP-dependent oxidoreductase domain"/>
    <property type="match status" value="1"/>
</dbReference>